<dbReference type="InterPro" id="IPR007278">
    <property type="entry name" value="DUF397"/>
</dbReference>
<accession>A0A0W7WY54</accession>
<dbReference type="OrthoDB" id="4570646at2"/>
<dbReference type="STRING" id="1765722.AT728_25990"/>
<keyword evidence="3" id="KW-1185">Reference proteome</keyword>
<protein>
    <recommendedName>
        <fullName evidence="1">DUF397 domain-containing protein</fullName>
    </recommendedName>
</protein>
<name>A0A0W7WY54_9ACTN</name>
<comment type="caution">
    <text evidence="2">The sequence shown here is derived from an EMBL/GenBank/DDBJ whole genome shotgun (WGS) entry which is preliminary data.</text>
</comment>
<dbReference type="RefSeq" id="WP_058850257.1">
    <property type="nucleotide sequence ID" value="NZ_LOCL01000044.1"/>
</dbReference>
<dbReference type="Pfam" id="PF04149">
    <property type="entry name" value="DUF397"/>
    <property type="match status" value="1"/>
</dbReference>
<reference evidence="2 3" key="1">
    <citation type="submission" date="2015-12" db="EMBL/GenBank/DDBJ databases">
        <title>Draft genome sequence of Streptomyces silvensis ATCC 53525, a producer of novel hormone antagonists.</title>
        <authorList>
            <person name="Johnston C.W."/>
            <person name="Li Y."/>
            <person name="Magarvey N.A."/>
        </authorList>
    </citation>
    <scope>NUCLEOTIDE SEQUENCE [LARGE SCALE GENOMIC DNA]</scope>
    <source>
        <strain evidence="2 3">ATCC 53525</strain>
    </source>
</reference>
<sequence length="71" mass="7616">MQSNRERQLHLAPTVWRKSSYSGADSGQCVEVGSAHRQVALVPVRDSKNPHGPAVLVGAPAWQAFVTHLAG</sequence>
<dbReference type="AlphaFoldDB" id="A0A0W7WY54"/>
<evidence type="ECO:0000313" key="3">
    <source>
        <dbReference type="Proteomes" id="UP000054804"/>
    </source>
</evidence>
<proteinExistence type="predicted"/>
<evidence type="ECO:0000313" key="2">
    <source>
        <dbReference type="EMBL" id="KUF15508.1"/>
    </source>
</evidence>
<evidence type="ECO:0000259" key="1">
    <source>
        <dbReference type="Pfam" id="PF04149"/>
    </source>
</evidence>
<dbReference type="Proteomes" id="UP000054804">
    <property type="component" value="Unassembled WGS sequence"/>
</dbReference>
<gene>
    <name evidence="2" type="ORF">AT728_25990</name>
</gene>
<dbReference type="EMBL" id="LOCL01000044">
    <property type="protein sequence ID" value="KUF15508.1"/>
    <property type="molecule type" value="Genomic_DNA"/>
</dbReference>
<organism evidence="2 3">
    <name type="scientific">Streptomyces silvensis</name>
    <dbReference type="NCBI Taxonomy" id="1765722"/>
    <lineage>
        <taxon>Bacteria</taxon>
        <taxon>Bacillati</taxon>
        <taxon>Actinomycetota</taxon>
        <taxon>Actinomycetes</taxon>
        <taxon>Kitasatosporales</taxon>
        <taxon>Streptomycetaceae</taxon>
        <taxon>Streptomyces</taxon>
    </lineage>
</organism>
<feature type="domain" description="DUF397" evidence="1">
    <location>
        <begin position="15"/>
        <end position="69"/>
    </location>
</feature>